<dbReference type="Proteomes" id="UP000682928">
    <property type="component" value="Chromosome"/>
</dbReference>
<dbReference type="InterPro" id="IPR038679">
    <property type="entry name" value="PmrD_sf"/>
</dbReference>
<sequence length="119" mass="13394">MEWFVKHALACPQTGTAFAAVSCMRNLNLILWYRGDYFLHKGNTISTTPVGITANDRRRDINIIHAFPFSPSLWASFSNNIQCPGNNDPFIDGCSKRPHCRFKNCPYGAMKENNLQAGL</sequence>
<reference evidence="1" key="1">
    <citation type="submission" date="2021-04" db="EMBL/GenBank/DDBJ databases">
        <title>Difference and commonality of drug resistance evolution in various bacteria. and drug sensitivity profiles.</title>
        <authorList>
            <person name="Maeda T."/>
            <person name="Shibai A."/>
            <person name="Kawada K."/>
            <person name="Kotani H."/>
            <person name="Tarusawa Y."/>
            <person name="Tanabe K."/>
            <person name="Furusawa C."/>
        </authorList>
    </citation>
    <scope>NUCLEOTIDE SEQUENCE</scope>
    <source>
        <strain evidence="1">JCM 8580</strain>
    </source>
</reference>
<dbReference type="AlphaFoldDB" id="A0AA86M576"/>
<dbReference type="PROSITE" id="PS51257">
    <property type="entry name" value="PROKAR_LIPOPROTEIN"/>
    <property type="match status" value="1"/>
</dbReference>
<dbReference type="EMBL" id="AP024590">
    <property type="protein sequence ID" value="BCU54495.1"/>
    <property type="molecule type" value="Genomic_DNA"/>
</dbReference>
<organism evidence="1 2">
    <name type="scientific">Enterobacter kobei</name>
    <dbReference type="NCBI Taxonomy" id="208224"/>
    <lineage>
        <taxon>Bacteria</taxon>
        <taxon>Pseudomonadati</taxon>
        <taxon>Pseudomonadota</taxon>
        <taxon>Gammaproteobacteria</taxon>
        <taxon>Enterobacterales</taxon>
        <taxon>Enterobacteriaceae</taxon>
        <taxon>Enterobacter</taxon>
        <taxon>Enterobacter cloacae complex</taxon>
    </lineage>
</organism>
<accession>A0AA86M576</accession>
<proteinExistence type="predicted"/>
<dbReference type="Gene3D" id="2.40.50.650">
    <property type="match status" value="1"/>
</dbReference>
<protein>
    <recommendedName>
        <fullName evidence="3">Anti-adapter protein iraM</fullName>
    </recommendedName>
</protein>
<evidence type="ECO:0000313" key="1">
    <source>
        <dbReference type="EMBL" id="BCU54495.1"/>
    </source>
</evidence>
<evidence type="ECO:0000313" key="2">
    <source>
        <dbReference type="Proteomes" id="UP000682928"/>
    </source>
</evidence>
<gene>
    <name evidence="1" type="ORF">ENKO_10890</name>
</gene>
<dbReference type="RefSeq" id="WP_088221562.1">
    <property type="nucleotide sequence ID" value="NZ_AP024590.1"/>
</dbReference>
<dbReference type="Pfam" id="PF11183">
    <property type="entry name" value="PmrD"/>
    <property type="match status" value="1"/>
</dbReference>
<name>A0AA86M576_9ENTR</name>
<dbReference type="InterPro" id="IPR044854">
    <property type="entry name" value="IraM/PmrD"/>
</dbReference>
<evidence type="ECO:0008006" key="3">
    <source>
        <dbReference type="Google" id="ProtNLM"/>
    </source>
</evidence>